<dbReference type="InterPro" id="IPR024952">
    <property type="entry name" value="LPP20-like_dom"/>
</dbReference>
<dbReference type="Gene3D" id="3.10.129.140">
    <property type="entry name" value="Helicobacter TNF-alpha-Inducing protein"/>
    <property type="match status" value="1"/>
</dbReference>
<dbReference type="Pfam" id="PF02169">
    <property type="entry name" value="LPP20"/>
    <property type="match status" value="1"/>
</dbReference>
<dbReference type="EMBL" id="UOFO01000041">
    <property type="protein sequence ID" value="VAW84342.1"/>
    <property type="molecule type" value="Genomic_DNA"/>
</dbReference>
<organism evidence="2">
    <name type="scientific">hydrothermal vent metagenome</name>
    <dbReference type="NCBI Taxonomy" id="652676"/>
    <lineage>
        <taxon>unclassified sequences</taxon>
        <taxon>metagenomes</taxon>
        <taxon>ecological metagenomes</taxon>
    </lineage>
</organism>
<sequence>VFPDTPTVEAPDWICDAPVDGIEVTAVGSFQKTKAGVQFQKDQATAAARNALAAQMQVHVKNLLKNYAETTGVGDEETVDTVSSSVTKQLTAATLVGSRKYKSRTSPNGTMYVLVGLDPTAAAANTQAALKTSYNNKRAAWQKFVGEKAHDELEAEFEKIANQDFN</sequence>
<feature type="non-terminal residue" evidence="2">
    <location>
        <position position="1"/>
    </location>
</feature>
<accession>A0A3B0Z9X1</accession>
<name>A0A3B0Z9X1_9ZZZZ</name>
<feature type="domain" description="Lipoprotein LPP20-like" evidence="1">
    <location>
        <begin position="11"/>
        <end position="118"/>
    </location>
</feature>
<protein>
    <recommendedName>
        <fullName evidence="1">Lipoprotein LPP20-like domain-containing protein</fullName>
    </recommendedName>
</protein>
<gene>
    <name evidence="2" type="ORF">MNBD_GAMMA16-710</name>
</gene>
<evidence type="ECO:0000259" key="1">
    <source>
        <dbReference type="Pfam" id="PF02169"/>
    </source>
</evidence>
<proteinExistence type="predicted"/>
<dbReference type="AlphaFoldDB" id="A0A3B0Z9X1"/>
<reference evidence="2" key="1">
    <citation type="submission" date="2018-06" db="EMBL/GenBank/DDBJ databases">
        <authorList>
            <person name="Zhirakovskaya E."/>
        </authorList>
    </citation>
    <scope>NUCLEOTIDE SEQUENCE</scope>
</reference>
<evidence type="ECO:0000313" key="2">
    <source>
        <dbReference type="EMBL" id="VAW84342.1"/>
    </source>
</evidence>